<name>A0AAW1LFL3_SAPOF</name>
<accession>A0AAW1LFL3</accession>
<dbReference type="Proteomes" id="UP001443914">
    <property type="component" value="Unassembled WGS sequence"/>
</dbReference>
<gene>
    <name evidence="1" type="ORF">RND81_04G017400</name>
</gene>
<dbReference type="EMBL" id="JBDFQZ010000004">
    <property type="protein sequence ID" value="KAK9732720.1"/>
    <property type="molecule type" value="Genomic_DNA"/>
</dbReference>
<reference evidence="1" key="1">
    <citation type="submission" date="2024-03" db="EMBL/GenBank/DDBJ databases">
        <title>WGS assembly of Saponaria officinalis var. Norfolk2.</title>
        <authorList>
            <person name="Jenkins J."/>
            <person name="Shu S."/>
            <person name="Grimwood J."/>
            <person name="Barry K."/>
            <person name="Goodstein D."/>
            <person name="Schmutz J."/>
            <person name="Leebens-Mack J."/>
            <person name="Osbourn A."/>
        </authorList>
    </citation>
    <scope>NUCLEOTIDE SEQUENCE [LARGE SCALE GENOMIC DNA]</scope>
    <source>
        <strain evidence="1">JIC</strain>
    </source>
</reference>
<keyword evidence="2" id="KW-1185">Reference proteome</keyword>
<evidence type="ECO:0000313" key="1">
    <source>
        <dbReference type="EMBL" id="KAK9732720.1"/>
    </source>
</evidence>
<proteinExistence type="predicted"/>
<comment type="caution">
    <text evidence="1">The sequence shown here is derived from an EMBL/GenBank/DDBJ whole genome shotgun (WGS) entry which is preliminary data.</text>
</comment>
<organism evidence="1 2">
    <name type="scientific">Saponaria officinalis</name>
    <name type="common">Common soapwort</name>
    <name type="synonym">Lychnis saponaria</name>
    <dbReference type="NCBI Taxonomy" id="3572"/>
    <lineage>
        <taxon>Eukaryota</taxon>
        <taxon>Viridiplantae</taxon>
        <taxon>Streptophyta</taxon>
        <taxon>Embryophyta</taxon>
        <taxon>Tracheophyta</taxon>
        <taxon>Spermatophyta</taxon>
        <taxon>Magnoliopsida</taxon>
        <taxon>eudicotyledons</taxon>
        <taxon>Gunneridae</taxon>
        <taxon>Pentapetalae</taxon>
        <taxon>Caryophyllales</taxon>
        <taxon>Caryophyllaceae</taxon>
        <taxon>Caryophylleae</taxon>
        <taxon>Saponaria</taxon>
    </lineage>
</organism>
<dbReference type="AlphaFoldDB" id="A0AAW1LFL3"/>
<protein>
    <submittedName>
        <fullName evidence="1">Uncharacterized protein</fullName>
    </submittedName>
</protein>
<evidence type="ECO:0000313" key="2">
    <source>
        <dbReference type="Proteomes" id="UP001443914"/>
    </source>
</evidence>
<sequence length="107" mass="11905">MRQQNSNGESSIPNHHSSSFVLLSSAIHTSIPHHFLLLANHSSIKREIQLFPPITLFSREISLPLDVIEASIQGGIDHTLLQFIIPPSQSPLQYVLMRDGDTQPISN</sequence>